<organism evidence="1 2">
    <name type="scientific">Helianthus annuus</name>
    <name type="common">Common sunflower</name>
    <dbReference type="NCBI Taxonomy" id="4232"/>
    <lineage>
        <taxon>Eukaryota</taxon>
        <taxon>Viridiplantae</taxon>
        <taxon>Streptophyta</taxon>
        <taxon>Embryophyta</taxon>
        <taxon>Tracheophyta</taxon>
        <taxon>Spermatophyta</taxon>
        <taxon>Magnoliopsida</taxon>
        <taxon>eudicotyledons</taxon>
        <taxon>Gunneridae</taxon>
        <taxon>Pentapetalae</taxon>
        <taxon>asterids</taxon>
        <taxon>campanulids</taxon>
        <taxon>Asterales</taxon>
        <taxon>Asteraceae</taxon>
        <taxon>Asteroideae</taxon>
        <taxon>Heliantheae alliance</taxon>
        <taxon>Heliantheae</taxon>
        <taxon>Helianthus</taxon>
    </lineage>
</organism>
<dbReference type="Gramene" id="mRNA:HanXRQr2_Chr15g0677711">
    <property type="protein sequence ID" value="mRNA:HanXRQr2_Chr15g0677711"/>
    <property type="gene ID" value="HanXRQr2_Chr15g0677711"/>
</dbReference>
<reference evidence="1" key="1">
    <citation type="journal article" date="2017" name="Nature">
        <title>The sunflower genome provides insights into oil metabolism, flowering and Asterid evolution.</title>
        <authorList>
            <person name="Badouin H."/>
            <person name="Gouzy J."/>
            <person name="Grassa C.J."/>
            <person name="Murat F."/>
            <person name="Staton S.E."/>
            <person name="Cottret L."/>
            <person name="Lelandais-Briere C."/>
            <person name="Owens G.L."/>
            <person name="Carrere S."/>
            <person name="Mayjonade B."/>
            <person name="Legrand L."/>
            <person name="Gill N."/>
            <person name="Kane N.C."/>
            <person name="Bowers J.E."/>
            <person name="Hubner S."/>
            <person name="Bellec A."/>
            <person name="Berard A."/>
            <person name="Berges H."/>
            <person name="Blanchet N."/>
            <person name="Boniface M.C."/>
            <person name="Brunel D."/>
            <person name="Catrice O."/>
            <person name="Chaidir N."/>
            <person name="Claudel C."/>
            <person name="Donnadieu C."/>
            <person name="Faraut T."/>
            <person name="Fievet G."/>
            <person name="Helmstetter N."/>
            <person name="King M."/>
            <person name="Knapp S.J."/>
            <person name="Lai Z."/>
            <person name="Le Paslier M.C."/>
            <person name="Lippi Y."/>
            <person name="Lorenzon L."/>
            <person name="Mandel J.R."/>
            <person name="Marage G."/>
            <person name="Marchand G."/>
            <person name="Marquand E."/>
            <person name="Bret-Mestries E."/>
            <person name="Morien E."/>
            <person name="Nambeesan S."/>
            <person name="Nguyen T."/>
            <person name="Pegot-Espagnet P."/>
            <person name="Pouilly N."/>
            <person name="Raftis F."/>
            <person name="Sallet E."/>
            <person name="Schiex T."/>
            <person name="Thomas J."/>
            <person name="Vandecasteele C."/>
            <person name="Vares D."/>
            <person name="Vear F."/>
            <person name="Vautrin S."/>
            <person name="Crespi M."/>
            <person name="Mangin B."/>
            <person name="Burke J.M."/>
            <person name="Salse J."/>
            <person name="Munos S."/>
            <person name="Vincourt P."/>
            <person name="Rieseberg L.H."/>
            <person name="Langlade N.B."/>
        </authorList>
    </citation>
    <scope>NUCLEOTIDE SEQUENCE</scope>
    <source>
        <tissue evidence="1">Leaves</tissue>
    </source>
</reference>
<evidence type="ECO:0000313" key="2">
    <source>
        <dbReference type="Proteomes" id="UP000215914"/>
    </source>
</evidence>
<dbReference type="AlphaFoldDB" id="A0A9K3DX87"/>
<reference evidence="1" key="2">
    <citation type="submission" date="2020-06" db="EMBL/GenBank/DDBJ databases">
        <title>Helianthus annuus Genome sequencing and assembly Release 2.</title>
        <authorList>
            <person name="Gouzy J."/>
            <person name="Langlade N."/>
            <person name="Munos S."/>
        </authorList>
    </citation>
    <scope>NUCLEOTIDE SEQUENCE</scope>
    <source>
        <tissue evidence="1">Leaves</tissue>
    </source>
</reference>
<sequence>MMLTRLDRRERPVVQEKSEDTALWRIFDPTFLGKFELLPCIECEGFNLTIVDNFRIPNRDALNALLPQGKV</sequence>
<proteinExistence type="predicted"/>
<name>A0A9K3DX87_HELAN</name>
<evidence type="ECO:0000313" key="1">
    <source>
        <dbReference type="EMBL" id="KAF5763215.1"/>
    </source>
</evidence>
<accession>A0A9K3DX87</accession>
<dbReference type="Proteomes" id="UP000215914">
    <property type="component" value="Unassembled WGS sequence"/>
</dbReference>
<gene>
    <name evidence="1" type="ORF">HanXRQr2_Chr15g0677711</name>
</gene>
<dbReference type="EMBL" id="MNCJ02000330">
    <property type="protein sequence ID" value="KAF5763215.1"/>
    <property type="molecule type" value="Genomic_DNA"/>
</dbReference>
<comment type="caution">
    <text evidence="1">The sequence shown here is derived from an EMBL/GenBank/DDBJ whole genome shotgun (WGS) entry which is preliminary data.</text>
</comment>
<keyword evidence="2" id="KW-1185">Reference proteome</keyword>
<protein>
    <submittedName>
        <fullName evidence="1">Uncharacterized protein</fullName>
    </submittedName>
</protein>